<evidence type="ECO:0008006" key="3">
    <source>
        <dbReference type="Google" id="ProtNLM"/>
    </source>
</evidence>
<dbReference type="EMBL" id="NBNE01004616">
    <property type="protein sequence ID" value="OWZ05085.1"/>
    <property type="molecule type" value="Genomic_DNA"/>
</dbReference>
<proteinExistence type="predicted"/>
<dbReference type="AlphaFoldDB" id="A0A225VIB6"/>
<name>A0A225VIB6_9STRA</name>
<dbReference type="PANTHER" id="PTHR33064:SF37">
    <property type="entry name" value="RIBONUCLEASE H"/>
    <property type="match status" value="1"/>
</dbReference>
<evidence type="ECO:0000313" key="1">
    <source>
        <dbReference type="EMBL" id="OWZ05085.1"/>
    </source>
</evidence>
<comment type="caution">
    <text evidence="1">The sequence shown here is derived from an EMBL/GenBank/DDBJ whole genome shotgun (WGS) entry which is preliminary data.</text>
</comment>
<dbReference type="SUPFAM" id="SSF56672">
    <property type="entry name" value="DNA/RNA polymerases"/>
    <property type="match status" value="1"/>
</dbReference>
<accession>A0A225VIB6</accession>
<dbReference type="InterPro" id="IPR043128">
    <property type="entry name" value="Rev_trsase/Diguanyl_cyclase"/>
</dbReference>
<dbReference type="Proteomes" id="UP000198211">
    <property type="component" value="Unassembled WGS sequence"/>
</dbReference>
<protein>
    <recommendedName>
        <fullName evidence="3">Reverse transcriptase</fullName>
    </recommendedName>
</protein>
<organism evidence="1 2">
    <name type="scientific">Phytophthora megakarya</name>
    <dbReference type="NCBI Taxonomy" id="4795"/>
    <lineage>
        <taxon>Eukaryota</taxon>
        <taxon>Sar</taxon>
        <taxon>Stramenopiles</taxon>
        <taxon>Oomycota</taxon>
        <taxon>Peronosporomycetes</taxon>
        <taxon>Peronosporales</taxon>
        <taxon>Peronosporaceae</taxon>
        <taxon>Phytophthora</taxon>
    </lineage>
</organism>
<dbReference type="InterPro" id="IPR043502">
    <property type="entry name" value="DNA/RNA_pol_sf"/>
</dbReference>
<keyword evidence="2" id="KW-1185">Reference proteome</keyword>
<dbReference type="Gene3D" id="3.30.70.270">
    <property type="match status" value="1"/>
</dbReference>
<dbReference type="STRING" id="4795.A0A225VIB6"/>
<dbReference type="PANTHER" id="PTHR33064">
    <property type="entry name" value="POL PROTEIN"/>
    <property type="match status" value="1"/>
</dbReference>
<sequence>MKLAEEAAKRRRLPDDDSDFALTTTRTKFDAGRQASLKLDPVLRMVNDRYAEFPAFQRRSFVDSVCFGGTTFDECLDSLDKLLAWLGECMISSKVDVLSHEVSPEGIRTDPKMMTTAITKLPFPKSKKGMQQFLGSLNYYSRFI</sequence>
<evidence type="ECO:0000313" key="2">
    <source>
        <dbReference type="Proteomes" id="UP000198211"/>
    </source>
</evidence>
<reference evidence="2" key="1">
    <citation type="submission" date="2017-03" db="EMBL/GenBank/DDBJ databases">
        <title>Phytopthora megakarya and P. palmivora, two closely related causual agents of cacao black pod achieved similar genome size and gene model numbers by different mechanisms.</title>
        <authorList>
            <person name="Ali S."/>
            <person name="Shao J."/>
            <person name="Larry D.J."/>
            <person name="Kronmiller B."/>
            <person name="Shen D."/>
            <person name="Strem M.D."/>
            <person name="Melnick R.L."/>
            <person name="Guiltinan M.J."/>
            <person name="Tyler B.M."/>
            <person name="Meinhardt L.W."/>
            <person name="Bailey B.A."/>
        </authorList>
    </citation>
    <scope>NUCLEOTIDE SEQUENCE [LARGE SCALE GENOMIC DNA]</scope>
    <source>
        <strain evidence="2">zdho120</strain>
    </source>
</reference>
<gene>
    <name evidence="1" type="ORF">PHMEG_00022895</name>
</gene>
<dbReference type="OrthoDB" id="430238at2759"/>
<dbReference type="InterPro" id="IPR051320">
    <property type="entry name" value="Viral_Replic_Matur_Polypro"/>
</dbReference>